<keyword evidence="4" id="KW-0811">Translocation</keyword>
<organism evidence="5 7">
    <name type="scientific">Zancudomyces culisetae</name>
    <name type="common">Gut fungus</name>
    <name type="synonym">Smittium culisetae</name>
    <dbReference type="NCBI Taxonomy" id="1213189"/>
    <lineage>
        <taxon>Eukaryota</taxon>
        <taxon>Fungi</taxon>
        <taxon>Fungi incertae sedis</taxon>
        <taxon>Zoopagomycota</taxon>
        <taxon>Kickxellomycotina</taxon>
        <taxon>Harpellomycetes</taxon>
        <taxon>Harpellales</taxon>
        <taxon>Legeriomycetaceae</taxon>
        <taxon>Zancudomyces</taxon>
    </lineage>
</organism>
<keyword evidence="4" id="KW-0653">Protein transport</keyword>
<accession>A0A1R1PC96</accession>
<dbReference type="AlphaFoldDB" id="A0A1R1PC96"/>
<evidence type="ECO:0000313" key="6">
    <source>
        <dbReference type="EMBL" id="OMH79273.1"/>
    </source>
</evidence>
<dbReference type="PANTHER" id="PTHR11225">
    <property type="entry name" value="NUCLEAR PORE COMPLEX PROTEIN NUP93 NUCLEOPORIN NUP93 DEAD EYE PROTEIN"/>
    <property type="match status" value="1"/>
</dbReference>
<dbReference type="PANTHER" id="PTHR11225:SF4">
    <property type="entry name" value="NUCLEAR PORE COMPLEX PROTEIN NUP93"/>
    <property type="match status" value="1"/>
</dbReference>
<keyword evidence="4" id="KW-0472">Membrane</keyword>
<keyword evidence="4" id="KW-0509">mRNA transport</keyword>
<dbReference type="OrthoDB" id="203824at2759"/>
<gene>
    <name evidence="6" type="ORF">AX774_g7323</name>
    <name evidence="5" type="ORF">AX774_g8050</name>
</gene>
<evidence type="ECO:0000256" key="2">
    <source>
        <dbReference type="ARBA" id="ARBA00010186"/>
    </source>
</evidence>
<keyword evidence="3 4" id="KW-0539">Nucleus</keyword>
<comment type="similarity">
    <text evidence="2 4">Belongs to the nucleoporin interacting component (NIC) family.</text>
</comment>
<evidence type="ECO:0000256" key="4">
    <source>
        <dbReference type="RuleBase" id="RU364035"/>
    </source>
</evidence>
<dbReference type="Pfam" id="PF04097">
    <property type="entry name" value="Nic96"/>
    <property type="match status" value="1"/>
</dbReference>
<comment type="subcellular location">
    <subcellularLocation>
        <location evidence="1">Nucleus envelope</location>
    </subcellularLocation>
    <subcellularLocation>
        <location evidence="4">Nucleus</location>
        <location evidence="4">Nuclear pore complex</location>
    </subcellularLocation>
</comment>
<evidence type="ECO:0000313" key="7">
    <source>
        <dbReference type="Proteomes" id="UP000188320"/>
    </source>
</evidence>
<keyword evidence="4" id="KW-0906">Nuclear pore complex</keyword>
<dbReference type="EMBL" id="LSSK01001894">
    <property type="protein sequence ID" value="OMH78561.1"/>
    <property type="molecule type" value="Genomic_DNA"/>
</dbReference>
<comment type="caution">
    <text evidence="5">The sequence shown here is derived from an EMBL/GenBank/DDBJ whole genome shotgun (WGS) entry which is preliminary data.</text>
</comment>
<evidence type="ECO:0000313" key="5">
    <source>
        <dbReference type="EMBL" id="OMH78561.1"/>
    </source>
</evidence>
<evidence type="ECO:0000256" key="3">
    <source>
        <dbReference type="ARBA" id="ARBA00023242"/>
    </source>
</evidence>
<reference evidence="7" key="1">
    <citation type="submission" date="2017-01" db="EMBL/GenBank/DDBJ databases">
        <authorList>
            <person name="Wang Y."/>
            <person name="White M."/>
            <person name="Kvist S."/>
            <person name="Moncalvo J.-M."/>
        </authorList>
    </citation>
    <scope>NUCLEOTIDE SEQUENCE [LARGE SCALE GENOMIC DNA]</scope>
    <source>
        <strain evidence="7">COL-18-3</strain>
    </source>
</reference>
<keyword evidence="7" id="KW-1185">Reference proteome</keyword>
<dbReference type="GO" id="GO:0017056">
    <property type="term" value="F:structural constituent of nuclear pore"/>
    <property type="evidence" value="ECO:0007669"/>
    <property type="project" value="InterPro"/>
</dbReference>
<dbReference type="EMBL" id="LSSK01001611">
    <property type="protein sequence ID" value="OMH79273.1"/>
    <property type="molecule type" value="Genomic_DNA"/>
</dbReference>
<dbReference type="GO" id="GO:0016973">
    <property type="term" value="P:poly(A)+ mRNA export from nucleus"/>
    <property type="evidence" value="ECO:0007669"/>
    <property type="project" value="TreeGrafter"/>
</dbReference>
<dbReference type="GO" id="GO:0006606">
    <property type="term" value="P:protein import into nucleus"/>
    <property type="evidence" value="ECO:0007669"/>
    <property type="project" value="TreeGrafter"/>
</dbReference>
<keyword evidence="4" id="KW-0813">Transport</keyword>
<sequence length="448" mass="51383">MTQQFEKGISYLLQQRERDTQDYYLVDAVHFATILGYNGLLNIAQDEYNYGHNYEYFLESELDYYLVGKSKVDESKCVKLNFNKLILDYAMALHRFYENKAKMDKKFNHVHSVGLGANDYTPMMGPVATELTMHYILLLSLPSLTDNNTKEAQTQQQQLDVCIRAINKYLYESSDFQYYQYYLGDILKDGTQQKGLLQRYRQLLGLSNKEQFDAAITQKLASKNIEEGKLTEGIMLYNLSEQYETVLHILTNKLGNELYRMLSAQHNEGMASAQDYNSTQFQLMCKSPQYLEYYELTQTVLQYYFKSSIDKTFKQPATVLSGLLLLVEFARFVSAYSGGNYEQGLEIIAGCSILPTFSSTTNLASAPDTIRISSMADSLVRTYDDYVLRLVPHIMLLTMRCLVSLYARYKSPQLKTMANNLVVFSGLSQLKMNSSVFAELGRMNSLLL</sequence>
<evidence type="ECO:0000256" key="1">
    <source>
        <dbReference type="ARBA" id="ARBA00004259"/>
    </source>
</evidence>
<name>A0A1R1PC96_ZANCU</name>
<dbReference type="InterPro" id="IPR007231">
    <property type="entry name" value="Nucleoporin_int_Nup93/Nic96"/>
</dbReference>
<protein>
    <recommendedName>
        <fullName evidence="4">Nuclear pore protein</fullName>
    </recommendedName>
</protein>
<dbReference type="Proteomes" id="UP000188320">
    <property type="component" value="Unassembled WGS sequence"/>
</dbReference>
<reference evidence="5" key="2">
    <citation type="submission" date="2017-01" db="EMBL/GenBank/DDBJ databases">
        <authorList>
            <person name="Mah S.A."/>
            <person name="Swanson W.J."/>
            <person name="Moy G.W."/>
            <person name="Vacquier V.D."/>
        </authorList>
    </citation>
    <scope>NUCLEOTIDE SEQUENCE [LARGE SCALE GENOMIC DNA]</scope>
    <source>
        <strain evidence="5">COL-18-3</strain>
    </source>
</reference>
<dbReference type="GO" id="GO:0005643">
    <property type="term" value="C:nuclear pore"/>
    <property type="evidence" value="ECO:0007669"/>
    <property type="project" value="UniProtKB-SubCell"/>
</dbReference>
<proteinExistence type="inferred from homology"/>